<dbReference type="HOGENOM" id="CLU_3273356_0_0_5"/>
<dbReference type="KEGG" id="nhm:NHE_0866"/>
<keyword evidence="2" id="KW-1185">Reference proteome</keyword>
<name>X5HMR8_9RICK</name>
<sequence length="41" mass="4782">MASTATWNKFIFVIEGGEKVAYIERMRVMRYCTEDVAVSYD</sequence>
<gene>
    <name evidence="1" type="ORF">NHE_0866</name>
</gene>
<dbReference type="AlphaFoldDB" id="X5HMR8"/>
<dbReference type="EMBL" id="CP007481">
    <property type="protein sequence ID" value="AHX11785.1"/>
    <property type="molecule type" value="Genomic_DNA"/>
</dbReference>
<evidence type="ECO:0000313" key="1">
    <source>
        <dbReference type="EMBL" id="AHX11785.1"/>
    </source>
</evidence>
<proteinExistence type="predicted"/>
<accession>X5HMR8</accession>
<dbReference type="Proteomes" id="UP000023755">
    <property type="component" value="Chromosome"/>
</dbReference>
<organism evidence="1 2">
    <name type="scientific">Neorickettsia helminthoeca str. Oregon</name>
    <dbReference type="NCBI Taxonomy" id="1286528"/>
    <lineage>
        <taxon>Bacteria</taxon>
        <taxon>Pseudomonadati</taxon>
        <taxon>Pseudomonadota</taxon>
        <taxon>Alphaproteobacteria</taxon>
        <taxon>Rickettsiales</taxon>
        <taxon>Anaplasmataceae</taxon>
        <taxon>Neorickettsia</taxon>
    </lineage>
</organism>
<protein>
    <submittedName>
        <fullName evidence="1">Uncharacterized protein</fullName>
    </submittedName>
</protein>
<reference evidence="1 2" key="1">
    <citation type="submission" date="2014-03" db="EMBL/GenBank/DDBJ databases">
        <title>Sequencing and Comparison of Genomes and Transcriptome Profiles of Human Ehrlichiosis Agents.</title>
        <authorList>
            <person name="Lin M."/>
            <person name="Daugherty S.C."/>
            <person name="Nagaraj S."/>
            <person name="Cheng Z."/>
            <person name="Xiong Q."/>
            <person name="Lin F.-Y."/>
            <person name="Sengamalay N."/>
            <person name="Ott S."/>
            <person name="Godinez A."/>
            <person name="Tallon L.J."/>
            <person name="Sadzewicz L."/>
            <person name="Fraser C.M."/>
            <person name="Dunning Hotopp J.C."/>
            <person name="Rikihisa Y."/>
        </authorList>
    </citation>
    <scope>NUCLEOTIDE SEQUENCE [LARGE SCALE GENOMIC DNA]</scope>
    <source>
        <strain evidence="1 2">Oregon</strain>
    </source>
</reference>
<evidence type="ECO:0000313" key="2">
    <source>
        <dbReference type="Proteomes" id="UP000023755"/>
    </source>
</evidence>